<sequence>MAHSQLSEFVKIGKKIVGAGINYRSLIAARNIPIPTEPIIFLKCSSSYITEGQNIIVPKGFNIHQEVELGVIIGKNGKNIKENDALDYVGGYCLALDMTEADLMTKSRKEGLPWCLGKAFDTACPVSRFIPKSELPNPENIRIFSKVNNTMKQDSSTSDLHFTIQKLISFVSQFMTLEEGDLILTGSPAGAGPVQPGDVIECGLGDILTMKFIVESDK</sequence>
<evidence type="ECO:0000256" key="1">
    <source>
        <dbReference type="ARBA" id="ARBA00010211"/>
    </source>
</evidence>
<dbReference type="Gene3D" id="3.90.850.10">
    <property type="entry name" value="Fumarylacetoacetase-like, C-terminal domain"/>
    <property type="match status" value="1"/>
</dbReference>
<comment type="catalytic activity">
    <reaction evidence="4">
        <text>oxaloacetate = enol-oxaloacetate</text>
        <dbReference type="Rhea" id="RHEA:16021"/>
        <dbReference type="ChEBI" id="CHEBI:16452"/>
        <dbReference type="ChEBI" id="CHEBI:17479"/>
        <dbReference type="EC" id="5.3.2.2"/>
    </reaction>
    <physiologicalReaction direction="right-to-left" evidence="4">
        <dbReference type="Rhea" id="RHEA:16023"/>
    </physiologicalReaction>
</comment>
<feature type="domain" description="Fumarylacetoacetase-like C-terminal" evidence="6">
    <location>
        <begin position="15"/>
        <end position="211"/>
    </location>
</feature>
<keyword evidence="2" id="KW-0479">Metal-binding</keyword>
<dbReference type="Proteomes" id="UP001359485">
    <property type="component" value="Unassembled WGS sequence"/>
</dbReference>
<evidence type="ECO:0000256" key="2">
    <source>
        <dbReference type="ARBA" id="ARBA00022723"/>
    </source>
</evidence>
<evidence type="ECO:0000256" key="3">
    <source>
        <dbReference type="ARBA" id="ARBA00042340"/>
    </source>
</evidence>
<keyword evidence="8" id="KW-1185">Reference proteome</keyword>
<dbReference type="Pfam" id="PF01557">
    <property type="entry name" value="FAA_hydrolase"/>
    <property type="match status" value="1"/>
</dbReference>
<evidence type="ECO:0000313" key="7">
    <source>
        <dbReference type="EMBL" id="KAK6635107.1"/>
    </source>
</evidence>
<proteinExistence type="inferred from homology"/>
<dbReference type="SUPFAM" id="SSF56529">
    <property type="entry name" value="FAH"/>
    <property type="match status" value="1"/>
</dbReference>
<organism evidence="7 8">
    <name type="scientific">Polyplax serrata</name>
    <name type="common">Common mouse louse</name>
    <dbReference type="NCBI Taxonomy" id="468196"/>
    <lineage>
        <taxon>Eukaryota</taxon>
        <taxon>Metazoa</taxon>
        <taxon>Ecdysozoa</taxon>
        <taxon>Arthropoda</taxon>
        <taxon>Hexapoda</taxon>
        <taxon>Insecta</taxon>
        <taxon>Pterygota</taxon>
        <taxon>Neoptera</taxon>
        <taxon>Paraneoptera</taxon>
        <taxon>Psocodea</taxon>
        <taxon>Troctomorpha</taxon>
        <taxon>Phthiraptera</taxon>
        <taxon>Anoplura</taxon>
        <taxon>Polyplacidae</taxon>
        <taxon>Polyplax</taxon>
    </lineage>
</organism>
<accession>A0ABR1B569</accession>
<comment type="similarity">
    <text evidence="1">Belongs to the FAH family.</text>
</comment>
<evidence type="ECO:0000259" key="6">
    <source>
        <dbReference type="Pfam" id="PF01557"/>
    </source>
</evidence>
<evidence type="ECO:0000256" key="4">
    <source>
        <dbReference type="ARBA" id="ARBA00044911"/>
    </source>
</evidence>
<comment type="caution">
    <text evidence="7">The sequence shown here is derived from an EMBL/GenBank/DDBJ whole genome shotgun (WGS) entry which is preliminary data.</text>
</comment>
<dbReference type="PANTHER" id="PTHR11820">
    <property type="entry name" value="ACYLPYRUVASE"/>
    <property type="match status" value="1"/>
</dbReference>
<dbReference type="InterPro" id="IPR011234">
    <property type="entry name" value="Fumarylacetoacetase-like_C"/>
</dbReference>
<dbReference type="PANTHER" id="PTHR11820:SF7">
    <property type="entry name" value="ACYLPYRUVASE FAHD1, MITOCHONDRIAL"/>
    <property type="match status" value="1"/>
</dbReference>
<protein>
    <recommendedName>
        <fullName evidence="5">oxaloacetate tautomerase</fullName>
        <ecNumber evidence="5">5.3.2.2</ecNumber>
    </recommendedName>
    <alternativeName>
        <fullName evidence="3">Fumarylacetoacetate hydrolase domain-containing protein 1</fullName>
    </alternativeName>
</protein>
<gene>
    <name evidence="7" type="ORF">RUM44_000356</name>
</gene>
<evidence type="ECO:0000313" key="8">
    <source>
        <dbReference type="Proteomes" id="UP001359485"/>
    </source>
</evidence>
<evidence type="ECO:0000256" key="5">
    <source>
        <dbReference type="ARBA" id="ARBA00044973"/>
    </source>
</evidence>
<dbReference type="EMBL" id="JAWJWF010000003">
    <property type="protein sequence ID" value="KAK6635107.1"/>
    <property type="molecule type" value="Genomic_DNA"/>
</dbReference>
<reference evidence="7 8" key="1">
    <citation type="submission" date="2023-09" db="EMBL/GenBank/DDBJ databases">
        <title>Genomes of two closely related lineages of the louse Polyplax serrata with different host specificities.</title>
        <authorList>
            <person name="Martinu J."/>
            <person name="Tarabai H."/>
            <person name="Stefka J."/>
            <person name="Hypsa V."/>
        </authorList>
    </citation>
    <scope>NUCLEOTIDE SEQUENCE [LARGE SCALE GENOMIC DNA]</scope>
    <source>
        <strain evidence="7">98ZLc_SE</strain>
    </source>
</reference>
<dbReference type="InterPro" id="IPR036663">
    <property type="entry name" value="Fumarylacetoacetase_C_sf"/>
</dbReference>
<dbReference type="EC" id="5.3.2.2" evidence="5"/>
<name>A0ABR1B569_POLSC</name>